<name>A0AA38L1B0_TAXCH</name>
<gene>
    <name evidence="1" type="ORF">KI387_026831</name>
</gene>
<dbReference type="GO" id="GO:0045159">
    <property type="term" value="F:myosin II binding"/>
    <property type="evidence" value="ECO:0007669"/>
    <property type="project" value="TreeGrafter"/>
</dbReference>
<organism evidence="1 2">
    <name type="scientific">Taxus chinensis</name>
    <name type="common">Chinese yew</name>
    <name type="synonym">Taxus wallichiana var. chinensis</name>
    <dbReference type="NCBI Taxonomy" id="29808"/>
    <lineage>
        <taxon>Eukaryota</taxon>
        <taxon>Viridiplantae</taxon>
        <taxon>Streptophyta</taxon>
        <taxon>Embryophyta</taxon>
        <taxon>Tracheophyta</taxon>
        <taxon>Spermatophyta</taxon>
        <taxon>Pinopsida</taxon>
        <taxon>Pinidae</taxon>
        <taxon>Conifers II</taxon>
        <taxon>Cupressales</taxon>
        <taxon>Taxaceae</taxon>
        <taxon>Taxus</taxon>
    </lineage>
</organism>
<accession>A0AA38L1B0</accession>
<reference evidence="1 2" key="1">
    <citation type="journal article" date="2021" name="Nat. Plants">
        <title>The Taxus genome provides insights into paclitaxel biosynthesis.</title>
        <authorList>
            <person name="Xiong X."/>
            <person name="Gou J."/>
            <person name="Liao Q."/>
            <person name="Li Y."/>
            <person name="Zhou Q."/>
            <person name="Bi G."/>
            <person name="Li C."/>
            <person name="Du R."/>
            <person name="Wang X."/>
            <person name="Sun T."/>
            <person name="Guo L."/>
            <person name="Liang H."/>
            <person name="Lu P."/>
            <person name="Wu Y."/>
            <person name="Zhang Z."/>
            <person name="Ro D.K."/>
            <person name="Shang Y."/>
            <person name="Huang S."/>
            <person name="Yan J."/>
        </authorList>
    </citation>
    <scope>NUCLEOTIDE SEQUENCE [LARGE SCALE GENOMIC DNA]</scope>
    <source>
        <strain evidence="1">Ta-2019</strain>
    </source>
</reference>
<proteinExistence type="predicted"/>
<dbReference type="GO" id="GO:0006887">
    <property type="term" value="P:exocytosis"/>
    <property type="evidence" value="ECO:0007669"/>
    <property type="project" value="TreeGrafter"/>
</dbReference>
<protein>
    <submittedName>
        <fullName evidence="1">Uncharacterized protein</fullName>
    </submittedName>
</protein>
<dbReference type="GO" id="GO:0006893">
    <property type="term" value="P:Golgi to plasma membrane transport"/>
    <property type="evidence" value="ECO:0007669"/>
    <property type="project" value="TreeGrafter"/>
</dbReference>
<evidence type="ECO:0000313" key="1">
    <source>
        <dbReference type="EMBL" id="KAH9311796.1"/>
    </source>
</evidence>
<dbReference type="AlphaFoldDB" id="A0AA38L1B0"/>
<dbReference type="GO" id="GO:0005737">
    <property type="term" value="C:cytoplasm"/>
    <property type="evidence" value="ECO:0007669"/>
    <property type="project" value="TreeGrafter"/>
</dbReference>
<dbReference type="GO" id="GO:0005886">
    <property type="term" value="C:plasma membrane"/>
    <property type="evidence" value="ECO:0007669"/>
    <property type="project" value="TreeGrafter"/>
</dbReference>
<comment type="caution">
    <text evidence="1">The sequence shown here is derived from an EMBL/GenBank/DDBJ whole genome shotgun (WGS) entry which is preliminary data.</text>
</comment>
<dbReference type="PANTHER" id="PTHR10241:SF25">
    <property type="entry name" value="TOMOSYN, ISOFORM C"/>
    <property type="match status" value="1"/>
</dbReference>
<feature type="non-terminal residue" evidence="1">
    <location>
        <position position="65"/>
    </location>
</feature>
<evidence type="ECO:0000313" key="2">
    <source>
        <dbReference type="Proteomes" id="UP000824469"/>
    </source>
</evidence>
<dbReference type="EMBL" id="JAHRHJ020000006">
    <property type="protein sequence ID" value="KAH9311796.1"/>
    <property type="molecule type" value="Genomic_DNA"/>
</dbReference>
<feature type="non-terminal residue" evidence="1">
    <location>
        <position position="1"/>
    </location>
</feature>
<dbReference type="Proteomes" id="UP000824469">
    <property type="component" value="Unassembled WGS sequence"/>
</dbReference>
<dbReference type="GO" id="GO:0005096">
    <property type="term" value="F:GTPase activator activity"/>
    <property type="evidence" value="ECO:0007669"/>
    <property type="project" value="TreeGrafter"/>
</dbReference>
<keyword evidence="2" id="KW-1185">Reference proteome</keyword>
<sequence length="65" mass="7492">IWDLNGRALACYLQWESNITAFSVIQGTFCMFLGDDLGNVAVVKYNQDKEELSRMPYHIPMHIVQ</sequence>
<dbReference type="PANTHER" id="PTHR10241">
    <property type="entry name" value="LETHAL 2 GIANT LARVAE PROTEIN"/>
    <property type="match status" value="1"/>
</dbReference>
<dbReference type="GO" id="GO:0019905">
    <property type="term" value="F:syntaxin binding"/>
    <property type="evidence" value="ECO:0007669"/>
    <property type="project" value="TreeGrafter"/>
</dbReference>